<feature type="compositionally biased region" description="Basic and acidic residues" evidence="1">
    <location>
        <begin position="78"/>
        <end position="88"/>
    </location>
</feature>
<feature type="compositionally biased region" description="Polar residues" evidence="1">
    <location>
        <begin position="386"/>
        <end position="398"/>
    </location>
</feature>
<dbReference type="InterPro" id="IPR035969">
    <property type="entry name" value="Rab-GAP_TBC_sf"/>
</dbReference>
<accession>A0A1Y1UHY8</accession>
<dbReference type="OrthoDB" id="289721at2759"/>
<dbReference type="PANTHER" id="PTHR47219:SF9">
    <property type="entry name" value="GTPASE ACTIVATING PROTEIN AND CENTROSOME-ASSOCIATED, ISOFORM B"/>
    <property type="match status" value="1"/>
</dbReference>
<feature type="compositionally biased region" description="Basic and acidic residues" evidence="1">
    <location>
        <begin position="136"/>
        <end position="146"/>
    </location>
</feature>
<dbReference type="Gene3D" id="1.10.10.750">
    <property type="entry name" value="Ypt/Rab-GAP domain of gyp1p, domain 1"/>
    <property type="match status" value="1"/>
</dbReference>
<reference evidence="3 4" key="1">
    <citation type="submission" date="2017-03" db="EMBL/GenBank/DDBJ databases">
        <title>Widespread Adenine N6-methylation of Active Genes in Fungi.</title>
        <authorList>
            <consortium name="DOE Joint Genome Institute"/>
            <person name="Mondo S.J."/>
            <person name="Dannebaum R.O."/>
            <person name="Kuo R.C."/>
            <person name="Louie K.B."/>
            <person name="Bewick A.J."/>
            <person name="Labutti K."/>
            <person name="Haridas S."/>
            <person name="Kuo A."/>
            <person name="Salamov A."/>
            <person name="Ahrendt S.R."/>
            <person name="Lau R."/>
            <person name="Bowen B.P."/>
            <person name="Lipzen A."/>
            <person name="Sullivan W."/>
            <person name="Andreopoulos W.B."/>
            <person name="Clum A."/>
            <person name="Lindquist E."/>
            <person name="Daum C."/>
            <person name="Northen T.R."/>
            <person name="Ramamoorthy G."/>
            <person name="Schmitz R.J."/>
            <person name="Gryganskyi A."/>
            <person name="Culley D."/>
            <person name="Magnuson J."/>
            <person name="James T.Y."/>
            <person name="O'Malley M.A."/>
            <person name="Stajich J.E."/>
            <person name="Spatafora J.W."/>
            <person name="Visel A."/>
            <person name="Grigoriev I.V."/>
        </authorList>
    </citation>
    <scope>NUCLEOTIDE SEQUENCE [LARGE SCALE GENOMIC DNA]</scope>
    <source>
        <strain evidence="3 4">NRRL Y-17943</strain>
    </source>
</reference>
<feature type="compositionally biased region" description="Polar residues" evidence="1">
    <location>
        <begin position="231"/>
        <end position="240"/>
    </location>
</feature>
<feature type="compositionally biased region" description="Low complexity" evidence="1">
    <location>
        <begin position="579"/>
        <end position="589"/>
    </location>
</feature>
<feature type="compositionally biased region" description="Low complexity" evidence="1">
    <location>
        <begin position="274"/>
        <end position="283"/>
    </location>
</feature>
<evidence type="ECO:0000313" key="3">
    <source>
        <dbReference type="EMBL" id="ORX37609.1"/>
    </source>
</evidence>
<dbReference type="Pfam" id="PF00566">
    <property type="entry name" value="RabGAP-TBC"/>
    <property type="match status" value="1"/>
</dbReference>
<proteinExistence type="predicted"/>
<feature type="compositionally biased region" description="Low complexity" evidence="1">
    <location>
        <begin position="736"/>
        <end position="757"/>
    </location>
</feature>
<dbReference type="InterPro" id="IPR000195">
    <property type="entry name" value="Rab-GAP-TBC_dom"/>
</dbReference>
<gene>
    <name evidence="3" type="ORF">BD324DRAFT_622619</name>
</gene>
<dbReference type="Proteomes" id="UP000193218">
    <property type="component" value="Unassembled WGS sequence"/>
</dbReference>
<comment type="caution">
    <text evidence="3">The sequence shown here is derived from an EMBL/GenBank/DDBJ whole genome shotgun (WGS) entry which is preliminary data.</text>
</comment>
<feature type="domain" description="Rab-GAP TBC" evidence="2">
    <location>
        <begin position="784"/>
        <end position="977"/>
    </location>
</feature>
<feature type="compositionally biased region" description="Polar residues" evidence="1">
    <location>
        <begin position="726"/>
        <end position="735"/>
    </location>
</feature>
<dbReference type="GO" id="GO:0005096">
    <property type="term" value="F:GTPase activator activity"/>
    <property type="evidence" value="ECO:0007669"/>
    <property type="project" value="TreeGrafter"/>
</dbReference>
<feature type="compositionally biased region" description="Low complexity" evidence="1">
    <location>
        <begin position="205"/>
        <end position="218"/>
    </location>
</feature>
<feature type="compositionally biased region" description="Polar residues" evidence="1">
    <location>
        <begin position="1"/>
        <end position="21"/>
    </location>
</feature>
<dbReference type="InParanoid" id="A0A1Y1UHY8"/>
<feature type="compositionally biased region" description="Polar residues" evidence="1">
    <location>
        <begin position="325"/>
        <end position="342"/>
    </location>
</feature>
<feature type="region of interest" description="Disordered" evidence="1">
    <location>
        <begin position="709"/>
        <end position="769"/>
    </location>
</feature>
<dbReference type="SUPFAM" id="SSF47923">
    <property type="entry name" value="Ypt/Rab-GAP domain of gyp1p"/>
    <property type="match status" value="2"/>
</dbReference>
<dbReference type="EMBL" id="NBSH01000005">
    <property type="protein sequence ID" value="ORX37609.1"/>
    <property type="molecule type" value="Genomic_DNA"/>
</dbReference>
<feature type="compositionally biased region" description="Pro residues" evidence="1">
    <location>
        <begin position="568"/>
        <end position="578"/>
    </location>
</feature>
<feature type="compositionally biased region" description="Polar residues" evidence="1">
    <location>
        <begin position="181"/>
        <end position="193"/>
    </location>
</feature>
<feature type="region of interest" description="Disordered" evidence="1">
    <location>
        <begin position="1"/>
        <end position="399"/>
    </location>
</feature>
<dbReference type="GeneID" id="33557298"/>
<dbReference type="InterPro" id="IPR050302">
    <property type="entry name" value="Rab_GAP_TBC_domain"/>
</dbReference>
<feature type="region of interest" description="Disordered" evidence="1">
    <location>
        <begin position="477"/>
        <end position="629"/>
    </location>
</feature>
<dbReference type="RefSeq" id="XP_021871596.1">
    <property type="nucleotide sequence ID" value="XM_022015489.1"/>
</dbReference>
<organism evidence="3 4">
    <name type="scientific">Kockovaella imperatae</name>
    <dbReference type="NCBI Taxonomy" id="4999"/>
    <lineage>
        <taxon>Eukaryota</taxon>
        <taxon>Fungi</taxon>
        <taxon>Dikarya</taxon>
        <taxon>Basidiomycota</taxon>
        <taxon>Agaricomycotina</taxon>
        <taxon>Tremellomycetes</taxon>
        <taxon>Tremellales</taxon>
        <taxon>Cuniculitremaceae</taxon>
        <taxon>Kockovaella</taxon>
    </lineage>
</organism>
<dbReference type="SMART" id="SM00164">
    <property type="entry name" value="TBC"/>
    <property type="match status" value="1"/>
</dbReference>
<evidence type="ECO:0000313" key="4">
    <source>
        <dbReference type="Proteomes" id="UP000193218"/>
    </source>
</evidence>
<feature type="compositionally biased region" description="Basic and acidic residues" evidence="1">
    <location>
        <begin position="519"/>
        <end position="536"/>
    </location>
</feature>
<feature type="compositionally biased region" description="Polar residues" evidence="1">
    <location>
        <begin position="616"/>
        <end position="627"/>
    </location>
</feature>
<dbReference type="STRING" id="4999.A0A1Y1UHY8"/>
<sequence>MEESSISSDSRLNDRGTWTSEHQQHHQHHHTVRGYVPEYADFEDDGGDIGGSGDIQGPRDVSIAKQSGANGGNDAPEDPDKERSKLNEIVRSGVTSVEDLDEMDIGIGMEEVAIGPSGESARGSQDALQRKSPHSPMDKVDLDEPTPRLASHPFAGEVNDAYDATNVDLSQNESETIDPGSASSAQQNESISPRSDPRHSLGSQSTTSSDNNNTFPPSATAPPPARPHSALSSHRSTSRPIISPQPLSPSRYRPYGSRQTSGTTIGSGGGGGDVSFSGSGSSTPDSRQVSPSPIVHDLPLSIPPIHEPQGVNLGSHSTDPEVHTNRASSIPAPTSESRSPKSPSHIPPPRVPITPNLKTDGSSPIGAFRSISPSASSSFSPRHTQHPFTSDSQPTQGLGLSVFSPGDMAPRSISFKPALPTASLALNGQAHGVDGSAPFESIELDTGSPVVQEASLHLPSGTVEPIDSTHIGHLTVDHTSTSSHVDASGKNMKRRSWGGFGFKKSNQKELSPQPPSNEFTERRHSTSEKRRPEERPSSNTPAESETKPVGAANAEAGPSTPPRRHAPPAHPHPYPIPSSPTSYSPSRRPNSMQSNRSSTLEANTSAPPAAKANVNIEGTLSHPSTQGLGVKGVSAFEKVVSHTRPSWLPPKPKEEDEAHLHQWADMMSQSREAEAARRKIQEARRVEKEKRLAASTSAWETLVGLGPGGSTMSSMTDHLHPHPAGSSATTGTGMNRSASSSSAKGKSSAAAAGSGRATPESGHSGFSVERVKTDPTLRKLWFEGVPSHLRGRAWSLAIGNPLAISRDAYKTYQKRAQRAMDSGRFPKDILDRIDQDMDKTLPHLRLFVEGSPMRMDLRDFVCAWVVYRSDSGNGYAPYITHLSAMFLLTSPPSLAFHSLVNLLSRPFLHAFYTETKDEIEAFYRVFENLQADRFPQIFANCKNLGLKLPESYFRTLFLEQLPFEACCRLWDQIVLEGDSYILRAALSIFSFLEPRLYYPDKEEIESVLNGRNGATELILARERERARLRGEAWDDTVDGTLSVFGINEDYLFDWLESEEWKESRFERLVKREMPD</sequence>
<dbReference type="AlphaFoldDB" id="A0A1Y1UHY8"/>
<evidence type="ECO:0000259" key="2">
    <source>
        <dbReference type="PROSITE" id="PS50086"/>
    </source>
</evidence>
<dbReference type="Gene3D" id="1.10.8.270">
    <property type="entry name" value="putative rabgap domain of human tbc1 domain family member 14 like domains"/>
    <property type="match status" value="1"/>
</dbReference>
<evidence type="ECO:0000256" key="1">
    <source>
        <dbReference type="SAM" id="MobiDB-lite"/>
    </source>
</evidence>
<dbReference type="Gene3D" id="1.10.472.80">
    <property type="entry name" value="Ypt/Rab-GAP domain of gyp1p, domain 3"/>
    <property type="match status" value="1"/>
</dbReference>
<name>A0A1Y1UHY8_9TREE</name>
<dbReference type="PROSITE" id="PS50086">
    <property type="entry name" value="TBC_RABGAP"/>
    <property type="match status" value="1"/>
</dbReference>
<feature type="compositionally biased region" description="Low complexity" evidence="1">
    <location>
        <begin position="367"/>
        <end position="382"/>
    </location>
</feature>
<feature type="compositionally biased region" description="Polar residues" evidence="1">
    <location>
        <begin position="590"/>
        <end position="606"/>
    </location>
</feature>
<protein>
    <submittedName>
        <fullName evidence="3">Rab-GTPase-TBC domain-domain-containing protein</fullName>
    </submittedName>
</protein>
<keyword evidence="4" id="KW-1185">Reference proteome</keyword>
<dbReference type="GO" id="GO:0031267">
    <property type="term" value="F:small GTPase binding"/>
    <property type="evidence" value="ECO:0007669"/>
    <property type="project" value="TreeGrafter"/>
</dbReference>
<dbReference type="PANTHER" id="PTHR47219">
    <property type="entry name" value="RAB GTPASE-ACTIVATING PROTEIN 1-LIKE"/>
    <property type="match status" value="1"/>
</dbReference>